<dbReference type="InterPro" id="IPR002575">
    <property type="entry name" value="Aminoglycoside_PTrfase"/>
</dbReference>
<dbReference type="OrthoDB" id="3806873at2"/>
<dbReference type="PIRSF" id="PIRSF000706">
    <property type="entry name" value="Kanamycin_kin"/>
    <property type="match status" value="1"/>
</dbReference>
<dbReference type="GO" id="GO:0046872">
    <property type="term" value="F:metal ion binding"/>
    <property type="evidence" value="ECO:0007669"/>
    <property type="project" value="UniProtKB-KW"/>
</dbReference>
<keyword evidence="6" id="KW-0046">Antibiotic resistance</keyword>
<gene>
    <name evidence="10" type="ORF">DP939_15645</name>
</gene>
<keyword evidence="3" id="KW-0547">Nucleotide-binding</keyword>
<evidence type="ECO:0000256" key="3">
    <source>
        <dbReference type="ARBA" id="ARBA00022741"/>
    </source>
</evidence>
<comment type="caution">
    <text evidence="10">The sequence shown here is derived from an EMBL/GenBank/DDBJ whole genome shotgun (WGS) entry which is preliminary data.</text>
</comment>
<dbReference type="NCBIfam" id="NF033068">
    <property type="entry name" value="APH_3p"/>
    <property type="match status" value="1"/>
</dbReference>
<accession>A0A366LZF3</accession>
<feature type="binding site" evidence="8">
    <location>
        <position position="176"/>
    </location>
    <ligand>
        <name>Mg(2+)</name>
        <dbReference type="ChEBI" id="CHEBI:18420"/>
    </ligand>
</feature>
<dbReference type="Pfam" id="PF01636">
    <property type="entry name" value="APH"/>
    <property type="match status" value="1"/>
</dbReference>
<dbReference type="InterPro" id="IPR024165">
    <property type="entry name" value="Kan/Strep_kinase"/>
</dbReference>
<keyword evidence="8" id="KW-0479">Metal-binding</keyword>
<evidence type="ECO:0000256" key="1">
    <source>
        <dbReference type="ARBA" id="ARBA00006219"/>
    </source>
</evidence>
<evidence type="ECO:0000313" key="10">
    <source>
        <dbReference type="EMBL" id="RBQ19358.1"/>
    </source>
</evidence>
<dbReference type="GO" id="GO:0016773">
    <property type="term" value="F:phosphotransferase activity, alcohol group as acceptor"/>
    <property type="evidence" value="ECO:0007669"/>
    <property type="project" value="InterPro"/>
</dbReference>
<keyword evidence="11" id="KW-1185">Reference proteome</keyword>
<dbReference type="SUPFAM" id="SSF56112">
    <property type="entry name" value="Protein kinase-like (PK-like)"/>
    <property type="match status" value="1"/>
</dbReference>
<proteinExistence type="inferred from homology"/>
<evidence type="ECO:0000256" key="4">
    <source>
        <dbReference type="ARBA" id="ARBA00022777"/>
    </source>
</evidence>
<protein>
    <submittedName>
        <fullName evidence="10">Aminoglycoside 3'-phosphotransferase</fullName>
    </submittedName>
</protein>
<dbReference type="GO" id="GO:0016301">
    <property type="term" value="F:kinase activity"/>
    <property type="evidence" value="ECO:0007669"/>
    <property type="project" value="UniProtKB-KW"/>
</dbReference>
<dbReference type="Proteomes" id="UP000253303">
    <property type="component" value="Unassembled WGS sequence"/>
</dbReference>
<evidence type="ECO:0000259" key="9">
    <source>
        <dbReference type="Pfam" id="PF01636"/>
    </source>
</evidence>
<keyword evidence="5" id="KW-0067">ATP-binding</keyword>
<evidence type="ECO:0000256" key="7">
    <source>
        <dbReference type="PIRSR" id="PIRSR000706-1"/>
    </source>
</evidence>
<dbReference type="EMBL" id="QMEY01000005">
    <property type="protein sequence ID" value="RBQ19358.1"/>
    <property type="molecule type" value="Genomic_DNA"/>
</dbReference>
<reference evidence="10 11" key="1">
    <citation type="submission" date="2018-06" db="EMBL/GenBank/DDBJ databases">
        <title>Sphaerisporangium craniellae sp. nov., isolated from a marine sponge in the South China Sea.</title>
        <authorList>
            <person name="Li L."/>
        </authorList>
    </citation>
    <scope>NUCLEOTIDE SEQUENCE [LARGE SCALE GENOMIC DNA]</scope>
    <source>
        <strain evidence="10 11">LHW63015</strain>
    </source>
</reference>
<feature type="binding site" evidence="8">
    <location>
        <position position="189"/>
    </location>
    <ligand>
        <name>Mg(2+)</name>
        <dbReference type="ChEBI" id="CHEBI:18420"/>
    </ligand>
</feature>
<evidence type="ECO:0000256" key="6">
    <source>
        <dbReference type="ARBA" id="ARBA00023251"/>
    </source>
</evidence>
<evidence type="ECO:0000313" key="11">
    <source>
        <dbReference type="Proteomes" id="UP000253303"/>
    </source>
</evidence>
<comment type="similarity">
    <text evidence="1">Belongs to the aminoglycoside phosphotransferase family.</text>
</comment>
<organism evidence="10 11">
    <name type="scientific">Spongiactinospora rosea</name>
    <dbReference type="NCBI Taxonomy" id="2248750"/>
    <lineage>
        <taxon>Bacteria</taxon>
        <taxon>Bacillati</taxon>
        <taxon>Actinomycetota</taxon>
        <taxon>Actinomycetes</taxon>
        <taxon>Streptosporangiales</taxon>
        <taxon>Streptosporangiaceae</taxon>
        <taxon>Spongiactinospora</taxon>
    </lineage>
</organism>
<feature type="domain" description="Aminoglycoside phosphotransferase" evidence="9">
    <location>
        <begin position="24"/>
        <end position="233"/>
    </location>
</feature>
<dbReference type="AlphaFoldDB" id="A0A366LZF3"/>
<feature type="active site" description="Proton acceptor" evidence="7">
    <location>
        <position position="171"/>
    </location>
</feature>
<name>A0A366LZF3_9ACTN</name>
<evidence type="ECO:0000256" key="8">
    <source>
        <dbReference type="PIRSR" id="PIRSR000706-2"/>
    </source>
</evidence>
<dbReference type="CDD" id="cd05150">
    <property type="entry name" value="APH"/>
    <property type="match status" value="1"/>
</dbReference>
<dbReference type="InterPro" id="IPR011009">
    <property type="entry name" value="Kinase-like_dom_sf"/>
</dbReference>
<dbReference type="Gene3D" id="3.90.1200.10">
    <property type="match status" value="1"/>
</dbReference>
<keyword evidence="4" id="KW-0418">Kinase</keyword>
<dbReference type="GO" id="GO:0005524">
    <property type="term" value="F:ATP binding"/>
    <property type="evidence" value="ECO:0007669"/>
    <property type="project" value="UniProtKB-KW"/>
</dbReference>
<dbReference type="GO" id="GO:0046677">
    <property type="term" value="P:response to antibiotic"/>
    <property type="evidence" value="ECO:0007669"/>
    <property type="project" value="UniProtKB-KW"/>
</dbReference>
<sequence length="245" mass="26902">MSMRVSQQITAVLGPDLQWSDEHEGMSGQVMRVTGPAGVFYVKQGPIAVAEHERLRWLKRWAAVPDIVAFDGQSLVLADVAAPSLESAAPPEIGTLMGRILRDLHAIEVGECPFDERLDVRLARADARVREGLVDTGDFDEDHVGLSPRQVHDRLIAERPAEEDLVVAHGDYTPSNVLVPPVGDPVLIDVGGLGVADRYLDLAIVVRDLRDDFGPQAVDDFLAAYGLDALDERKLGYFRLLDEMF</sequence>
<evidence type="ECO:0000256" key="2">
    <source>
        <dbReference type="ARBA" id="ARBA00022679"/>
    </source>
</evidence>
<dbReference type="Gene3D" id="3.30.200.20">
    <property type="entry name" value="Phosphorylase Kinase, domain 1"/>
    <property type="match status" value="1"/>
</dbReference>
<keyword evidence="2 10" id="KW-0808">Transferase</keyword>
<keyword evidence="8" id="KW-0460">Magnesium</keyword>
<evidence type="ECO:0000256" key="5">
    <source>
        <dbReference type="ARBA" id="ARBA00022840"/>
    </source>
</evidence>